<dbReference type="InterPro" id="IPR043129">
    <property type="entry name" value="ATPase_NBD"/>
</dbReference>
<protein>
    <submittedName>
        <fullName evidence="12">Hexokinase</fullName>
    </submittedName>
</protein>
<evidence type="ECO:0000256" key="4">
    <source>
        <dbReference type="ARBA" id="ARBA00022679"/>
    </source>
</evidence>
<keyword evidence="6 12" id="KW-0418">Kinase</keyword>
<dbReference type="UniPathway" id="UPA00109">
    <property type="reaction ID" value="UER00180"/>
</dbReference>
<dbReference type="InterPro" id="IPR022672">
    <property type="entry name" value="Hexokinase_N"/>
</dbReference>
<evidence type="ECO:0000256" key="3">
    <source>
        <dbReference type="ARBA" id="ARBA00009225"/>
    </source>
</evidence>
<dbReference type="Gene3D" id="3.40.367.20">
    <property type="match status" value="2"/>
</dbReference>
<feature type="domain" description="Hexokinase N-terminal" evidence="10">
    <location>
        <begin position="5"/>
        <end position="185"/>
    </location>
</feature>
<dbReference type="Pfam" id="PF00349">
    <property type="entry name" value="Hexokinase_1"/>
    <property type="match status" value="1"/>
</dbReference>
<organism evidence="12 13">
    <name type="scientific">Dysgonomonas alginatilytica</name>
    <dbReference type="NCBI Taxonomy" id="1605892"/>
    <lineage>
        <taxon>Bacteria</taxon>
        <taxon>Pseudomonadati</taxon>
        <taxon>Bacteroidota</taxon>
        <taxon>Bacteroidia</taxon>
        <taxon>Bacteroidales</taxon>
        <taxon>Dysgonomonadaceae</taxon>
        <taxon>Dysgonomonas</taxon>
    </lineage>
</organism>
<dbReference type="GO" id="GO:0005536">
    <property type="term" value="F:D-glucose binding"/>
    <property type="evidence" value="ECO:0007669"/>
    <property type="project" value="InterPro"/>
</dbReference>
<evidence type="ECO:0000256" key="8">
    <source>
        <dbReference type="ARBA" id="ARBA00023152"/>
    </source>
</evidence>
<evidence type="ECO:0000256" key="7">
    <source>
        <dbReference type="ARBA" id="ARBA00022840"/>
    </source>
</evidence>
<dbReference type="GO" id="GO:0001678">
    <property type="term" value="P:intracellular glucose homeostasis"/>
    <property type="evidence" value="ECO:0007669"/>
    <property type="project" value="InterPro"/>
</dbReference>
<keyword evidence="4" id="KW-0808">Transferase</keyword>
<comment type="pathway">
    <text evidence="2">Carbohydrate metabolism.</text>
</comment>
<evidence type="ECO:0000259" key="11">
    <source>
        <dbReference type="Pfam" id="PF03727"/>
    </source>
</evidence>
<feature type="domain" description="Hexokinase C-terminal" evidence="11">
    <location>
        <begin position="300"/>
        <end position="404"/>
    </location>
</feature>
<dbReference type="SUPFAM" id="SSF53067">
    <property type="entry name" value="Actin-like ATPase domain"/>
    <property type="match status" value="2"/>
</dbReference>
<dbReference type="OrthoDB" id="6383434at2"/>
<feature type="domain" description="Hexokinase C-terminal" evidence="11">
    <location>
        <begin position="197"/>
        <end position="278"/>
    </location>
</feature>
<sequence length="405" mass="44479">MEANVFELSTAQLKEIALDLKDKVEKGLQSDNTEILCLPTYVYPPKEGVEGKSVVLDLGGTNYRTAKVEIQGGETIITPKSGWEKDLSVMKTPGYTKEQLFAEQANLINKIELPDNSAIGYCFSYPAKCETDGDATLLRWTKGVNIDKMVGKPIGKDLLDYLNDLNKVQFKSIKVINDTVASLLAGLSRKDKCDAYIGLIVGTGTNMAFLTRENKIAKLNKPDSQNMIPVNLESGNFFPSYLTEYDSAVDRGEGEVPGSQRFEKAVSGMYLGKVFRAVYPNDGYDASFDGKSLTDLINSSTPKRMGHVSVARWIYERSAKLVAASLAGLIAVQVMHDPSIKTIRVVAEGSLFWSVMERVNENDFHTIVAKVLRDLLDEMDLGYVEVYIAGIKNANLIGSVIAALS</sequence>
<dbReference type="InterPro" id="IPR001312">
    <property type="entry name" value="Hexokinase"/>
</dbReference>
<dbReference type="PROSITE" id="PS51748">
    <property type="entry name" value="HEXOKINASE_2"/>
    <property type="match status" value="1"/>
</dbReference>
<gene>
    <name evidence="12" type="ORF">CLV62_107149</name>
</gene>
<proteinExistence type="inferred from homology"/>
<dbReference type="Proteomes" id="UP000247973">
    <property type="component" value="Unassembled WGS sequence"/>
</dbReference>
<keyword evidence="13" id="KW-1185">Reference proteome</keyword>
<dbReference type="Gene3D" id="3.30.420.40">
    <property type="match status" value="1"/>
</dbReference>
<evidence type="ECO:0000313" key="13">
    <source>
        <dbReference type="Proteomes" id="UP000247973"/>
    </source>
</evidence>
<comment type="catalytic activity">
    <reaction evidence="9">
        <text>D-fructose + ATP = D-fructose 6-phosphate + ADP + H(+)</text>
        <dbReference type="Rhea" id="RHEA:16125"/>
        <dbReference type="ChEBI" id="CHEBI:15378"/>
        <dbReference type="ChEBI" id="CHEBI:30616"/>
        <dbReference type="ChEBI" id="CHEBI:37721"/>
        <dbReference type="ChEBI" id="CHEBI:61527"/>
        <dbReference type="ChEBI" id="CHEBI:456216"/>
        <dbReference type="EC" id="2.7.1.1"/>
    </reaction>
    <physiologicalReaction direction="left-to-right" evidence="9">
        <dbReference type="Rhea" id="RHEA:16126"/>
    </physiologicalReaction>
</comment>
<dbReference type="GO" id="GO:0008865">
    <property type="term" value="F:fructokinase activity"/>
    <property type="evidence" value="ECO:0007669"/>
    <property type="project" value="TreeGrafter"/>
</dbReference>
<reference evidence="12 13" key="1">
    <citation type="submission" date="2018-03" db="EMBL/GenBank/DDBJ databases">
        <title>Genomic Encyclopedia of Archaeal and Bacterial Type Strains, Phase II (KMG-II): from individual species to whole genera.</title>
        <authorList>
            <person name="Goeker M."/>
        </authorList>
    </citation>
    <scope>NUCLEOTIDE SEQUENCE [LARGE SCALE GENOMIC DNA]</scope>
    <source>
        <strain evidence="12 13">DSM 100214</strain>
    </source>
</reference>
<dbReference type="Pfam" id="PF03727">
    <property type="entry name" value="Hexokinase_2"/>
    <property type="match status" value="2"/>
</dbReference>
<dbReference type="PRINTS" id="PR00475">
    <property type="entry name" value="HEXOKINASE"/>
</dbReference>
<comment type="similarity">
    <text evidence="3">Belongs to the hexokinase family.</text>
</comment>
<dbReference type="AlphaFoldDB" id="A0A2V3PRX5"/>
<dbReference type="GO" id="GO:0006006">
    <property type="term" value="P:glucose metabolic process"/>
    <property type="evidence" value="ECO:0007669"/>
    <property type="project" value="TreeGrafter"/>
</dbReference>
<accession>A0A2V3PRX5</accession>
<dbReference type="GO" id="GO:0006096">
    <property type="term" value="P:glycolytic process"/>
    <property type="evidence" value="ECO:0007669"/>
    <property type="project" value="UniProtKB-UniPathway"/>
</dbReference>
<dbReference type="EMBL" id="QICL01000007">
    <property type="protein sequence ID" value="PXV65552.1"/>
    <property type="molecule type" value="Genomic_DNA"/>
</dbReference>
<dbReference type="PANTHER" id="PTHR19443">
    <property type="entry name" value="HEXOKINASE"/>
    <property type="match status" value="1"/>
</dbReference>
<evidence type="ECO:0000313" key="12">
    <source>
        <dbReference type="EMBL" id="PXV65552.1"/>
    </source>
</evidence>
<keyword evidence="5" id="KW-0547">Nucleotide-binding</keyword>
<name>A0A2V3PRX5_9BACT</name>
<evidence type="ECO:0000259" key="10">
    <source>
        <dbReference type="Pfam" id="PF00349"/>
    </source>
</evidence>
<evidence type="ECO:0000256" key="2">
    <source>
        <dbReference type="ARBA" id="ARBA00005007"/>
    </source>
</evidence>
<keyword evidence="7" id="KW-0067">ATP-binding</keyword>
<dbReference type="GO" id="GO:0005524">
    <property type="term" value="F:ATP binding"/>
    <property type="evidence" value="ECO:0007669"/>
    <property type="project" value="UniProtKB-KW"/>
</dbReference>
<dbReference type="GO" id="GO:0004340">
    <property type="term" value="F:glucokinase activity"/>
    <property type="evidence" value="ECO:0007669"/>
    <property type="project" value="TreeGrafter"/>
</dbReference>
<comment type="pathway">
    <text evidence="1">Carbohydrate degradation.</text>
</comment>
<dbReference type="PANTHER" id="PTHR19443:SF16">
    <property type="entry name" value="HEXOKINASE TYPE 1-RELATED"/>
    <property type="match status" value="1"/>
</dbReference>
<keyword evidence="8" id="KW-0324">Glycolysis</keyword>
<comment type="caution">
    <text evidence="12">The sequence shown here is derived from an EMBL/GenBank/DDBJ whole genome shotgun (WGS) entry which is preliminary data.</text>
</comment>
<evidence type="ECO:0000256" key="6">
    <source>
        <dbReference type="ARBA" id="ARBA00022777"/>
    </source>
</evidence>
<evidence type="ECO:0000256" key="1">
    <source>
        <dbReference type="ARBA" id="ARBA00004921"/>
    </source>
</evidence>
<evidence type="ECO:0000256" key="9">
    <source>
        <dbReference type="ARBA" id="ARBA00047905"/>
    </source>
</evidence>
<evidence type="ECO:0000256" key="5">
    <source>
        <dbReference type="ARBA" id="ARBA00022741"/>
    </source>
</evidence>
<dbReference type="InterPro" id="IPR022673">
    <property type="entry name" value="Hexokinase_C"/>
</dbReference>
<dbReference type="RefSeq" id="WP_110310269.1">
    <property type="nucleotide sequence ID" value="NZ_QICL01000007.1"/>
</dbReference>
<dbReference type="CDD" id="cd24000">
    <property type="entry name" value="ASKHA_NBD_HK"/>
    <property type="match status" value="1"/>
</dbReference>